<organism evidence="10 11">
    <name type="scientific">Patella caerulea</name>
    <name type="common">Rayed Mediterranean limpet</name>
    <dbReference type="NCBI Taxonomy" id="87958"/>
    <lineage>
        <taxon>Eukaryota</taxon>
        <taxon>Metazoa</taxon>
        <taxon>Spiralia</taxon>
        <taxon>Lophotrochozoa</taxon>
        <taxon>Mollusca</taxon>
        <taxon>Gastropoda</taxon>
        <taxon>Patellogastropoda</taxon>
        <taxon>Patelloidea</taxon>
        <taxon>Patellidae</taxon>
        <taxon>Patella</taxon>
    </lineage>
</organism>
<evidence type="ECO:0000313" key="11">
    <source>
        <dbReference type="Proteomes" id="UP001347796"/>
    </source>
</evidence>
<evidence type="ECO:0000256" key="7">
    <source>
        <dbReference type="ARBA" id="ARBA00023180"/>
    </source>
</evidence>
<feature type="transmembrane region" description="Helical" evidence="9">
    <location>
        <begin position="65"/>
        <end position="86"/>
    </location>
</feature>
<keyword evidence="4 9" id="KW-0812">Transmembrane</keyword>
<comment type="caution">
    <text evidence="10">The sequence shown here is derived from an EMBL/GenBank/DDBJ whole genome shotgun (WGS) entry which is preliminary data.</text>
</comment>
<dbReference type="PANTHER" id="PTHR14437:SF2">
    <property type="entry name" value="TRANSMEMBRANE PROTEIN 168"/>
    <property type="match status" value="1"/>
</dbReference>
<keyword evidence="7" id="KW-0325">Glycoprotein</keyword>
<gene>
    <name evidence="10" type="ORF">SNE40_013720</name>
</gene>
<evidence type="ECO:0000256" key="9">
    <source>
        <dbReference type="SAM" id="Phobius"/>
    </source>
</evidence>
<evidence type="ECO:0000256" key="1">
    <source>
        <dbReference type="ARBA" id="ARBA00004232"/>
    </source>
</evidence>
<comment type="similarity">
    <text evidence="2">Belongs to the TMEM168 family.</text>
</comment>
<keyword evidence="11" id="KW-1185">Reference proteome</keyword>
<feature type="transmembrane region" description="Helical" evidence="9">
    <location>
        <begin position="159"/>
        <end position="186"/>
    </location>
</feature>
<sequence>MPLRRFFSCRYCISHLLVKMQQIQDVRVQITVNYFSFIPDIVLVVALGLGLYTEWTFTRNITISVIALLGIFVFAISFALRFYFGMVNFGRSLFHVWLGGILGIIAFSNQTNYEESVLHEVMEFLFIISMGLSWFWNILERFLHIVKYEAMLLTVPEGLESVGLIAASLVTGMDAVSLSFLILAYVLHIIALRMKSMLAIVSLLCLLLISAFVYFPDLKLTVNKYALVCFVGRHSFQPIIDFYFSRLTTLERWQSFFRQRKSVRHLTVLGIFFLQLSLGILIGVRSTTHKEWFVVFPIYIFFAVLWLLCHLLFFITCWKLMGKITECNLTYQSLSEELQSYIRIMAAKGVRHFSLISQRLICLSVLTTVILLGIGWETRNGYSLSLVFMVLPIECMTLSLVWSLGESLGGTCTGYAIIAPVNKLRPDGTTTIITSASIQDGNAKSTATLSYMQQFFNFNMIENYGCDYSTSGLSPDYIQSKIKTFFDRRTSDGPRFDTYILYYSGEVYETGEWALTGNDSLKLDTILEWWTNKNAGSGSRLLLVLDTPYSYIWTKTIRYISHEFVAIQTCRYSKPSDPESGTLTIGTFTKDWVCYNLGEELEQEWSKKDRNVRALYSVSKCWTDFMFHLPTTSDFEQHWDSNFPRITKPLIKAVNFPSAGSVCCCCDCVFRCLKRKQMKWLPPKHVDTGHGFKLVHS</sequence>
<feature type="transmembrane region" description="Helical" evidence="9">
    <location>
        <begin position="198"/>
        <end position="216"/>
    </location>
</feature>
<dbReference type="InterPro" id="IPR029713">
    <property type="entry name" value="TMEM168"/>
</dbReference>
<protein>
    <recommendedName>
        <fullName evidence="3">Transmembrane protein 168</fullName>
    </recommendedName>
</protein>
<name>A0AAN8PBE0_PATCE</name>
<feature type="transmembrane region" description="Helical" evidence="9">
    <location>
        <begin position="265"/>
        <end position="284"/>
    </location>
</feature>
<keyword evidence="8" id="KW-0539">Nucleus</keyword>
<reference evidence="10 11" key="1">
    <citation type="submission" date="2024-01" db="EMBL/GenBank/DDBJ databases">
        <title>The genome of the rayed Mediterranean limpet Patella caerulea (Linnaeus, 1758).</title>
        <authorList>
            <person name="Anh-Thu Weber A."/>
            <person name="Halstead-Nussloch G."/>
        </authorList>
    </citation>
    <scope>NUCLEOTIDE SEQUENCE [LARGE SCALE GENOMIC DNA]</scope>
    <source>
        <strain evidence="10">AATW-2023a</strain>
        <tissue evidence="10">Whole specimen</tissue>
    </source>
</reference>
<feature type="transmembrane region" description="Helical" evidence="9">
    <location>
        <begin position="34"/>
        <end position="53"/>
    </location>
</feature>
<dbReference type="Proteomes" id="UP001347796">
    <property type="component" value="Unassembled WGS sequence"/>
</dbReference>
<comment type="subcellular location">
    <subcellularLocation>
        <location evidence="1">Nucleus membrane</location>
        <topology evidence="1">Multi-pass membrane protein</topology>
    </subcellularLocation>
</comment>
<feature type="transmembrane region" description="Helical" evidence="9">
    <location>
        <begin position="353"/>
        <end position="376"/>
    </location>
</feature>
<keyword evidence="6 9" id="KW-0472">Membrane</keyword>
<feature type="transmembrane region" description="Helical" evidence="9">
    <location>
        <begin position="296"/>
        <end position="315"/>
    </location>
</feature>
<evidence type="ECO:0000256" key="8">
    <source>
        <dbReference type="ARBA" id="ARBA00023242"/>
    </source>
</evidence>
<dbReference type="GO" id="GO:0031965">
    <property type="term" value="C:nuclear membrane"/>
    <property type="evidence" value="ECO:0007669"/>
    <property type="project" value="UniProtKB-SubCell"/>
</dbReference>
<evidence type="ECO:0000256" key="5">
    <source>
        <dbReference type="ARBA" id="ARBA00022989"/>
    </source>
</evidence>
<evidence type="ECO:0000313" key="10">
    <source>
        <dbReference type="EMBL" id="KAK6175212.1"/>
    </source>
</evidence>
<evidence type="ECO:0000256" key="3">
    <source>
        <dbReference type="ARBA" id="ARBA00014572"/>
    </source>
</evidence>
<dbReference type="PANTHER" id="PTHR14437">
    <property type="entry name" value="TRANSMEMBRANE PROTEIN 168"/>
    <property type="match status" value="1"/>
</dbReference>
<accession>A0AAN8PBE0</accession>
<evidence type="ECO:0000256" key="4">
    <source>
        <dbReference type="ARBA" id="ARBA00022692"/>
    </source>
</evidence>
<proteinExistence type="inferred from homology"/>
<keyword evidence="5 9" id="KW-1133">Transmembrane helix</keyword>
<feature type="transmembrane region" description="Helical" evidence="9">
    <location>
        <begin position="121"/>
        <end position="139"/>
    </location>
</feature>
<dbReference type="AlphaFoldDB" id="A0AAN8PBE0"/>
<evidence type="ECO:0000256" key="2">
    <source>
        <dbReference type="ARBA" id="ARBA00007329"/>
    </source>
</evidence>
<evidence type="ECO:0000256" key="6">
    <source>
        <dbReference type="ARBA" id="ARBA00023136"/>
    </source>
</evidence>
<dbReference type="EMBL" id="JAZGQO010000010">
    <property type="protein sequence ID" value="KAK6175212.1"/>
    <property type="molecule type" value="Genomic_DNA"/>
</dbReference>
<feature type="transmembrane region" description="Helical" evidence="9">
    <location>
        <begin position="92"/>
        <end position="109"/>
    </location>
</feature>